<keyword evidence="2" id="KW-1185">Reference proteome</keyword>
<protein>
    <submittedName>
        <fullName evidence="1">Uncharacterized protein</fullName>
    </submittedName>
</protein>
<comment type="caution">
    <text evidence="1">The sequence shown here is derived from an EMBL/GenBank/DDBJ whole genome shotgun (WGS) entry which is preliminary data.</text>
</comment>
<sequence length="215" mass="24977">MPKHSVIDATMRHCYKLDLIPKGLRVKNPLSYQSSPAAANICRQASAKLRNVALSLSYNKQRKLNETISNNDWKRNIHPQSQQEAVQHFFKEAYSSHLLHKRDWTSNANRNRYIDCFTDSVEQHLRDFLNEVNHLSGSKIDNLSSQERQALRELRSKENIVIKPVDKGGAIVLQNREDYISEEHRQLADNSFFFSAIFRPNIRSYEEASFSFAKL</sequence>
<name>A0A9Q0YIP3_HOLLE</name>
<dbReference type="Proteomes" id="UP001152320">
    <property type="component" value="Chromosome 19"/>
</dbReference>
<evidence type="ECO:0000313" key="1">
    <source>
        <dbReference type="EMBL" id="KAJ8023245.1"/>
    </source>
</evidence>
<organism evidence="1 2">
    <name type="scientific">Holothuria leucospilota</name>
    <name type="common">Black long sea cucumber</name>
    <name type="synonym">Mertensiothuria leucospilota</name>
    <dbReference type="NCBI Taxonomy" id="206669"/>
    <lineage>
        <taxon>Eukaryota</taxon>
        <taxon>Metazoa</taxon>
        <taxon>Echinodermata</taxon>
        <taxon>Eleutherozoa</taxon>
        <taxon>Echinozoa</taxon>
        <taxon>Holothuroidea</taxon>
        <taxon>Aspidochirotacea</taxon>
        <taxon>Aspidochirotida</taxon>
        <taxon>Holothuriidae</taxon>
        <taxon>Holothuria</taxon>
    </lineage>
</organism>
<evidence type="ECO:0000313" key="2">
    <source>
        <dbReference type="Proteomes" id="UP001152320"/>
    </source>
</evidence>
<dbReference type="AlphaFoldDB" id="A0A9Q0YIP3"/>
<dbReference type="EMBL" id="JAIZAY010000019">
    <property type="protein sequence ID" value="KAJ8023245.1"/>
    <property type="molecule type" value="Genomic_DNA"/>
</dbReference>
<accession>A0A9Q0YIP3</accession>
<dbReference type="OrthoDB" id="10029313at2759"/>
<proteinExistence type="predicted"/>
<gene>
    <name evidence="1" type="ORF">HOLleu_35605</name>
</gene>
<reference evidence="1" key="1">
    <citation type="submission" date="2021-10" db="EMBL/GenBank/DDBJ databases">
        <title>Tropical sea cucumber genome reveals ecological adaptation and Cuvierian tubules defense mechanism.</title>
        <authorList>
            <person name="Chen T."/>
        </authorList>
    </citation>
    <scope>NUCLEOTIDE SEQUENCE</scope>
    <source>
        <strain evidence="1">Nanhai2018</strain>
        <tissue evidence="1">Muscle</tissue>
    </source>
</reference>